<gene>
    <name evidence="2" type="ORF">KIW84_072086</name>
</gene>
<protein>
    <recommendedName>
        <fullName evidence="1">Reverse transcriptase zinc-binding domain-containing protein</fullName>
    </recommendedName>
</protein>
<accession>A0A9D4VL99</accession>
<dbReference type="InterPro" id="IPR026960">
    <property type="entry name" value="RVT-Znf"/>
</dbReference>
<sequence>MNSVTCRDFQDAGRYKTKLMYQMLRGSNPKVLWRKLFFGNLVKPRVVFTLWMTCQSILQIKDRLQRFGIVIDGLCVYCSLQESYNHLFFECQVIKNIWKQMMN</sequence>
<dbReference type="Proteomes" id="UP001058974">
    <property type="component" value="Chromosome 7"/>
</dbReference>
<keyword evidence="3" id="KW-1185">Reference proteome</keyword>
<organism evidence="2 3">
    <name type="scientific">Pisum sativum</name>
    <name type="common">Garden pea</name>
    <name type="synonym">Lathyrus oleraceus</name>
    <dbReference type="NCBI Taxonomy" id="3888"/>
    <lineage>
        <taxon>Eukaryota</taxon>
        <taxon>Viridiplantae</taxon>
        <taxon>Streptophyta</taxon>
        <taxon>Embryophyta</taxon>
        <taxon>Tracheophyta</taxon>
        <taxon>Spermatophyta</taxon>
        <taxon>Magnoliopsida</taxon>
        <taxon>eudicotyledons</taxon>
        <taxon>Gunneridae</taxon>
        <taxon>Pentapetalae</taxon>
        <taxon>rosids</taxon>
        <taxon>fabids</taxon>
        <taxon>Fabales</taxon>
        <taxon>Fabaceae</taxon>
        <taxon>Papilionoideae</taxon>
        <taxon>50 kb inversion clade</taxon>
        <taxon>NPAAA clade</taxon>
        <taxon>Hologalegina</taxon>
        <taxon>IRL clade</taxon>
        <taxon>Fabeae</taxon>
        <taxon>Lathyrus</taxon>
    </lineage>
</organism>
<name>A0A9D4VL99_PEA</name>
<proteinExistence type="predicted"/>
<dbReference type="EMBL" id="JAMSHJ010000007">
    <property type="protein sequence ID" value="KAI5385353.1"/>
    <property type="molecule type" value="Genomic_DNA"/>
</dbReference>
<evidence type="ECO:0000313" key="2">
    <source>
        <dbReference type="EMBL" id="KAI5385353.1"/>
    </source>
</evidence>
<reference evidence="2 3" key="1">
    <citation type="journal article" date="2022" name="Nat. Genet.">
        <title>Improved pea reference genome and pan-genome highlight genomic features and evolutionary characteristics.</title>
        <authorList>
            <person name="Yang T."/>
            <person name="Liu R."/>
            <person name="Luo Y."/>
            <person name="Hu S."/>
            <person name="Wang D."/>
            <person name="Wang C."/>
            <person name="Pandey M.K."/>
            <person name="Ge S."/>
            <person name="Xu Q."/>
            <person name="Li N."/>
            <person name="Li G."/>
            <person name="Huang Y."/>
            <person name="Saxena R.K."/>
            <person name="Ji Y."/>
            <person name="Li M."/>
            <person name="Yan X."/>
            <person name="He Y."/>
            <person name="Liu Y."/>
            <person name="Wang X."/>
            <person name="Xiang C."/>
            <person name="Varshney R.K."/>
            <person name="Ding H."/>
            <person name="Gao S."/>
            <person name="Zong X."/>
        </authorList>
    </citation>
    <scope>NUCLEOTIDE SEQUENCE [LARGE SCALE GENOMIC DNA]</scope>
    <source>
        <strain evidence="2 3">cv. Zhongwan 6</strain>
    </source>
</reference>
<feature type="domain" description="Reverse transcriptase zinc-binding" evidence="1">
    <location>
        <begin position="15"/>
        <end position="98"/>
    </location>
</feature>
<comment type="caution">
    <text evidence="2">The sequence shown here is derived from an EMBL/GenBank/DDBJ whole genome shotgun (WGS) entry which is preliminary data.</text>
</comment>
<dbReference type="Pfam" id="PF13966">
    <property type="entry name" value="zf-RVT"/>
    <property type="match status" value="1"/>
</dbReference>
<dbReference type="AlphaFoldDB" id="A0A9D4VL99"/>
<evidence type="ECO:0000313" key="3">
    <source>
        <dbReference type="Proteomes" id="UP001058974"/>
    </source>
</evidence>
<evidence type="ECO:0000259" key="1">
    <source>
        <dbReference type="Pfam" id="PF13966"/>
    </source>
</evidence>
<dbReference type="Gramene" id="Psat07G0208600-T1">
    <property type="protein sequence ID" value="KAI5385353.1"/>
    <property type="gene ID" value="KIW84_072086"/>
</dbReference>